<reference evidence="3 4" key="1">
    <citation type="submission" date="2018-09" db="EMBL/GenBank/DDBJ databases">
        <title>Bacillus saliacetes sp. nov., isolated from Thai shrimp paste (Ka-pi).</title>
        <authorList>
            <person name="Daroonpunt R."/>
            <person name="Tanasupawat S."/>
            <person name="Yiamsombut S."/>
        </authorList>
    </citation>
    <scope>NUCLEOTIDE SEQUENCE [LARGE SCALE GENOMIC DNA]</scope>
    <source>
        <strain evidence="3 4">SKP7-4</strain>
    </source>
</reference>
<keyword evidence="2" id="KW-1133">Transmembrane helix</keyword>
<organism evidence="3 4">
    <name type="scientific">Bacillus salacetis</name>
    <dbReference type="NCBI Taxonomy" id="2315464"/>
    <lineage>
        <taxon>Bacteria</taxon>
        <taxon>Bacillati</taxon>
        <taxon>Bacillota</taxon>
        <taxon>Bacilli</taxon>
        <taxon>Bacillales</taxon>
        <taxon>Bacillaceae</taxon>
        <taxon>Bacillus</taxon>
    </lineage>
</organism>
<evidence type="ECO:0000313" key="3">
    <source>
        <dbReference type="EMBL" id="RIW35633.1"/>
    </source>
</evidence>
<gene>
    <name evidence="3" type="primary">ytzI</name>
    <name evidence="3" type="ORF">D3H55_07040</name>
</gene>
<dbReference type="Proteomes" id="UP000265801">
    <property type="component" value="Unassembled WGS sequence"/>
</dbReference>
<keyword evidence="2" id="KW-0812">Transmembrane</keyword>
<accession>A0A3A1R175</accession>
<protein>
    <submittedName>
        <fullName evidence="3">YtzI protein</fullName>
    </submittedName>
</protein>
<comment type="caution">
    <text evidence="3">The sequence shown here is derived from an EMBL/GenBank/DDBJ whole genome shotgun (WGS) entry which is preliminary data.</text>
</comment>
<name>A0A3A1R175_9BACI</name>
<evidence type="ECO:0000313" key="4">
    <source>
        <dbReference type="Proteomes" id="UP000265801"/>
    </source>
</evidence>
<keyword evidence="2" id="KW-0472">Membrane</keyword>
<evidence type="ECO:0000256" key="2">
    <source>
        <dbReference type="SAM" id="Phobius"/>
    </source>
</evidence>
<proteinExistence type="predicted"/>
<dbReference type="NCBIfam" id="NF033232">
    <property type="entry name" value="small_YtzI"/>
    <property type="match status" value="1"/>
</dbReference>
<feature type="compositionally biased region" description="Basic and acidic residues" evidence="1">
    <location>
        <begin position="35"/>
        <end position="46"/>
    </location>
</feature>
<feature type="transmembrane region" description="Helical" evidence="2">
    <location>
        <begin position="6"/>
        <end position="24"/>
    </location>
</feature>
<evidence type="ECO:0000256" key="1">
    <source>
        <dbReference type="SAM" id="MobiDB-lite"/>
    </source>
</evidence>
<dbReference type="RefSeq" id="WP_119546198.1">
    <property type="nucleotide sequence ID" value="NZ_QXIR01000007.1"/>
</dbReference>
<dbReference type="InterPro" id="IPR047753">
    <property type="entry name" value="YtzI-like"/>
</dbReference>
<dbReference type="OrthoDB" id="2941797at2"/>
<sequence>MGYVGVLVISIILIFIIILVSVLTTSKAYDYKHTVDPIENNPHLDNEDTENKDEPNQS</sequence>
<dbReference type="AlphaFoldDB" id="A0A3A1R175"/>
<feature type="region of interest" description="Disordered" evidence="1">
    <location>
        <begin position="35"/>
        <end position="58"/>
    </location>
</feature>
<keyword evidence="4" id="KW-1185">Reference proteome</keyword>
<dbReference type="EMBL" id="QXIR01000007">
    <property type="protein sequence ID" value="RIW35633.1"/>
    <property type="molecule type" value="Genomic_DNA"/>
</dbReference>